<evidence type="ECO:0000256" key="1">
    <source>
        <dbReference type="ARBA" id="ARBA00022763"/>
    </source>
</evidence>
<keyword evidence="2" id="KW-0067">ATP-binding</keyword>
<dbReference type="Pfam" id="PF12705">
    <property type="entry name" value="PDDEXK_1"/>
    <property type="match status" value="1"/>
</dbReference>
<accession>A0AAE4RA20</accession>
<evidence type="ECO:0000256" key="2">
    <source>
        <dbReference type="ARBA" id="ARBA00022806"/>
    </source>
</evidence>
<dbReference type="InterPro" id="IPR011335">
    <property type="entry name" value="Restrct_endonuc-II-like"/>
</dbReference>
<feature type="domain" description="PD-(D/E)XK endonuclease-like" evidence="4">
    <location>
        <begin position="16"/>
        <end position="273"/>
    </location>
</feature>
<organism evidence="5 6">
    <name type="scientific">Mycobacterium intracellulare</name>
    <dbReference type="NCBI Taxonomy" id="1767"/>
    <lineage>
        <taxon>Bacteria</taxon>
        <taxon>Bacillati</taxon>
        <taxon>Actinomycetota</taxon>
        <taxon>Actinomycetes</taxon>
        <taxon>Mycobacteriales</taxon>
        <taxon>Mycobacteriaceae</taxon>
        <taxon>Mycobacterium</taxon>
        <taxon>Mycobacterium avium complex (MAC)</taxon>
    </lineage>
</organism>
<dbReference type="InterPro" id="IPR038726">
    <property type="entry name" value="PDDEXK_AddAB-type"/>
</dbReference>
<evidence type="ECO:0000259" key="4">
    <source>
        <dbReference type="Pfam" id="PF12705"/>
    </source>
</evidence>
<keyword evidence="2" id="KW-0547">Nucleotide-binding</keyword>
<dbReference type="InterPro" id="IPR011604">
    <property type="entry name" value="PDDEXK-like_dom_sf"/>
</dbReference>
<reference evidence="5" key="1">
    <citation type="submission" date="2023-10" db="EMBL/GenBank/DDBJ databases">
        <title>Characterization and genome sequence of Mycobacterium intracellulare ABSURDO, a novel pathogenic isolate with three colony morphotypes that vary in growth and acid-fastness.</title>
        <authorList>
            <person name="Jude B.A."/>
            <person name="Robinson R.T."/>
        </authorList>
    </citation>
    <scope>NUCLEOTIDE SEQUENCE</scope>
    <source>
        <strain evidence="5">ABSURDO Component B</strain>
    </source>
</reference>
<keyword evidence="2" id="KW-0378">Hydrolase</keyword>
<dbReference type="GO" id="GO:0006281">
    <property type="term" value="P:DNA repair"/>
    <property type="evidence" value="ECO:0007669"/>
    <property type="project" value="UniProtKB-KW"/>
</dbReference>
<gene>
    <name evidence="5" type="ORF">R4F53_00580</name>
</gene>
<evidence type="ECO:0000313" key="5">
    <source>
        <dbReference type="EMBL" id="MDV7010803.1"/>
    </source>
</evidence>
<evidence type="ECO:0000313" key="6">
    <source>
        <dbReference type="Proteomes" id="UP001187143"/>
    </source>
</evidence>
<dbReference type="SUPFAM" id="SSF52980">
    <property type="entry name" value="Restriction endonuclease-like"/>
    <property type="match status" value="1"/>
</dbReference>
<keyword evidence="3" id="KW-0234">DNA repair</keyword>
<dbReference type="Proteomes" id="UP001187143">
    <property type="component" value="Unassembled WGS sequence"/>
</dbReference>
<sequence length="277" mass="32006">MRVDDPFDPNPRKPRSVSQLKQYEKCPYSYYLARIERAWQRPAAWLPQGTAVHAAIEARERSGRTMSLEATQDVFRAEFQRETNAMTAITPNWQWWFRSGPYGGMEDTERRFQIGLEQVEKYFAWTDAHPEEEVWVAPDGTPAIELRFDMDLDGVRVIGFIDEVVKIETLPVPELRVRDHKTGNTPGDDFQLGVYSVAIEDKYGVKPESGDYYMAGKKGVKGKPTYPFDLRDWTRDRVTEKFHALEENLQAKRFDPQPDPDKCNFCNVSYSCQYAAG</sequence>
<dbReference type="Gene3D" id="3.90.320.10">
    <property type="match status" value="1"/>
</dbReference>
<dbReference type="GO" id="GO:0004386">
    <property type="term" value="F:helicase activity"/>
    <property type="evidence" value="ECO:0007669"/>
    <property type="project" value="UniProtKB-KW"/>
</dbReference>
<name>A0AAE4RA20_MYCIT</name>
<dbReference type="RefSeq" id="WP_317727112.1">
    <property type="nucleotide sequence ID" value="NZ_JAWLLC010000002.1"/>
</dbReference>
<protein>
    <submittedName>
        <fullName evidence="5">PD-(D/E)XK nuclease family protein</fullName>
    </submittedName>
</protein>
<keyword evidence="2" id="KW-0347">Helicase</keyword>
<keyword evidence="1" id="KW-0227">DNA damage</keyword>
<comment type="caution">
    <text evidence="5">The sequence shown here is derived from an EMBL/GenBank/DDBJ whole genome shotgun (WGS) entry which is preliminary data.</text>
</comment>
<dbReference type="AlphaFoldDB" id="A0AAE4RA20"/>
<proteinExistence type="predicted"/>
<dbReference type="EMBL" id="JAWLLD010000001">
    <property type="protein sequence ID" value="MDV7010803.1"/>
    <property type="molecule type" value="Genomic_DNA"/>
</dbReference>
<evidence type="ECO:0000256" key="3">
    <source>
        <dbReference type="ARBA" id="ARBA00023204"/>
    </source>
</evidence>